<gene>
    <name evidence="1" type="ORF">FEN17_18070</name>
</gene>
<evidence type="ECO:0000313" key="2">
    <source>
        <dbReference type="Proteomes" id="UP000306402"/>
    </source>
</evidence>
<proteinExistence type="predicted"/>
<name>A0A5R9KYF2_9BACT</name>
<dbReference type="AlphaFoldDB" id="A0A5R9KYF2"/>
<dbReference type="Proteomes" id="UP000306402">
    <property type="component" value="Unassembled WGS sequence"/>
</dbReference>
<comment type="caution">
    <text evidence="1">The sequence shown here is derived from an EMBL/GenBank/DDBJ whole genome shotgun (WGS) entry which is preliminary data.</text>
</comment>
<keyword evidence="2" id="KW-1185">Reference proteome</keyword>
<dbReference type="EMBL" id="VCEJ01000004">
    <property type="protein sequence ID" value="TLV01342.1"/>
    <property type="molecule type" value="Genomic_DNA"/>
</dbReference>
<dbReference type="RefSeq" id="WP_138366713.1">
    <property type="nucleotide sequence ID" value="NZ_VCEJ01000004.1"/>
</dbReference>
<dbReference type="Gene3D" id="1.10.30.50">
    <property type="match status" value="1"/>
</dbReference>
<accession>A0A5R9KYF2</accession>
<organism evidence="1 2">
    <name type="scientific">Dyadobacter luticola</name>
    <dbReference type="NCBI Taxonomy" id="1979387"/>
    <lineage>
        <taxon>Bacteria</taxon>
        <taxon>Pseudomonadati</taxon>
        <taxon>Bacteroidota</taxon>
        <taxon>Cytophagia</taxon>
        <taxon>Cytophagales</taxon>
        <taxon>Spirosomataceae</taxon>
        <taxon>Dyadobacter</taxon>
    </lineage>
</organism>
<protein>
    <recommendedName>
        <fullName evidence="3">HNH endonuclease</fullName>
    </recommendedName>
</protein>
<evidence type="ECO:0000313" key="1">
    <source>
        <dbReference type="EMBL" id="TLV01342.1"/>
    </source>
</evidence>
<reference evidence="1 2" key="1">
    <citation type="submission" date="2019-05" db="EMBL/GenBank/DDBJ databases">
        <authorList>
            <person name="Qu J.-H."/>
        </authorList>
    </citation>
    <scope>NUCLEOTIDE SEQUENCE [LARGE SCALE GENOMIC DNA]</scope>
    <source>
        <strain evidence="1 2">T17</strain>
    </source>
</reference>
<sequence length="343" mass="39858">MLKAYKYSYSRIQDVQSFVNHVMLDIILNAPKFADHEFSSALLLPKYRNFVDGVNHAYLLNPLRVIYSVCKSLGRKERKLLKTAVHNNNKIRELCNGNLDPIKYKQIESIDEALSQAIKTFCDALYNQCLDLAPFYNTYEQTDIYYKKIVKKSKTCKCCGTGPVLTKFHSHRGALDHYLPKSIYPFTSLNFKNLIPICEYCNGKYKLGKDTLCLTENKGRANETNTRVKAFYPFSSAKPDIEVAIKFVNFVSVTDLEPINIKIELQCPGYDEQVQTWDRIFGIKENYQAECCSDEMRMHYEEQYIYETSQGKTHEDYIDILKRNKYGDVNFLKMPYLQAIQQA</sequence>
<evidence type="ECO:0008006" key="3">
    <source>
        <dbReference type="Google" id="ProtNLM"/>
    </source>
</evidence>
<dbReference type="OrthoDB" id="9816185at2"/>